<dbReference type="OrthoDB" id="7466251at2"/>
<dbReference type="Pfam" id="PF03861">
    <property type="entry name" value="ANTAR"/>
    <property type="match status" value="1"/>
</dbReference>
<feature type="domain" description="ANTAR" evidence="4">
    <location>
        <begin position="157"/>
        <end position="228"/>
    </location>
</feature>
<keyword evidence="6" id="KW-1185">Reference proteome</keyword>
<dbReference type="EMBL" id="SJKB01000036">
    <property type="protein sequence ID" value="TCC45564.1"/>
    <property type="molecule type" value="Genomic_DNA"/>
</dbReference>
<dbReference type="Proteomes" id="UP000291144">
    <property type="component" value="Unassembled WGS sequence"/>
</dbReference>
<dbReference type="GO" id="GO:0003723">
    <property type="term" value="F:RNA binding"/>
    <property type="evidence" value="ECO:0007669"/>
    <property type="project" value="InterPro"/>
</dbReference>
<dbReference type="Gene3D" id="3.30.450.40">
    <property type="match status" value="1"/>
</dbReference>
<comment type="caution">
    <text evidence="5">The sequence shown here is derived from an EMBL/GenBank/DDBJ whole genome shotgun (WGS) entry which is preliminary data.</text>
</comment>
<dbReference type="InterPro" id="IPR005561">
    <property type="entry name" value="ANTAR"/>
</dbReference>
<evidence type="ECO:0000259" key="4">
    <source>
        <dbReference type="SMART" id="SM01012"/>
    </source>
</evidence>
<evidence type="ECO:0000256" key="3">
    <source>
        <dbReference type="SAM" id="MobiDB-lite"/>
    </source>
</evidence>
<name>A0A4R0JIM6_9ACTN</name>
<proteinExistence type="predicted"/>
<dbReference type="InterPro" id="IPR036388">
    <property type="entry name" value="WH-like_DNA-bd_sf"/>
</dbReference>
<dbReference type="Gene3D" id="1.10.10.10">
    <property type="entry name" value="Winged helix-like DNA-binding domain superfamily/Winged helix DNA-binding domain"/>
    <property type="match status" value="1"/>
</dbReference>
<reference evidence="5 6" key="1">
    <citation type="submission" date="2019-02" db="EMBL/GenBank/DDBJ databases">
        <title>Kribbella capetownensis sp. nov. and Kribbella speibonae sp. nov., isolated from soil.</title>
        <authorList>
            <person name="Curtis S.M."/>
            <person name="Norton I."/>
            <person name="Everest G.J."/>
            <person name="Meyers P.R."/>
        </authorList>
    </citation>
    <scope>NUCLEOTIDE SEQUENCE [LARGE SCALE GENOMIC DNA]</scope>
    <source>
        <strain evidence="5 6">NRRL B-24813</strain>
    </source>
</reference>
<keyword evidence="2" id="KW-0804">Transcription</keyword>
<gene>
    <name evidence="5" type="ORF">E0H73_44530</name>
</gene>
<organism evidence="5 6">
    <name type="scientific">Kribbella pittospori</name>
    <dbReference type="NCBI Taxonomy" id="722689"/>
    <lineage>
        <taxon>Bacteria</taxon>
        <taxon>Bacillati</taxon>
        <taxon>Actinomycetota</taxon>
        <taxon>Actinomycetes</taxon>
        <taxon>Propionibacteriales</taxon>
        <taxon>Kribbellaceae</taxon>
        <taxon>Kribbella</taxon>
    </lineage>
</organism>
<accession>A0A4R0JIM6</accession>
<sequence length="266" mass="28285">MGWLRKERFVATLDKTGLLARMARAIAEPSGEPLEVRLCHAYLRILGGNGAALTLSNTRAERVTLCSTDDAAARLEDLQEVLGEGPGNQAYRSGTIVTLDLNSQGSAWSSFTAAAQAAVGELTLHAVPIRPAGQVLGVLTTHRSAPPVPDAATAQFLADAIGTALLQNPEGYLHDLDSRTWTDRAAIHQATGMVLTQLGITVTDAVALLRAHAFAHNASMTEVARLVVDRRLRFADPDTSLRPDQLPGSSRESNRDTDTDGGTQTS</sequence>
<evidence type="ECO:0000313" key="5">
    <source>
        <dbReference type="EMBL" id="TCC45564.1"/>
    </source>
</evidence>
<protein>
    <submittedName>
        <fullName evidence="5">ANTAR domain-containing protein</fullName>
    </submittedName>
</protein>
<evidence type="ECO:0000256" key="2">
    <source>
        <dbReference type="ARBA" id="ARBA00023163"/>
    </source>
</evidence>
<evidence type="ECO:0000313" key="6">
    <source>
        <dbReference type="Proteomes" id="UP000291144"/>
    </source>
</evidence>
<feature type="region of interest" description="Disordered" evidence="3">
    <location>
        <begin position="237"/>
        <end position="266"/>
    </location>
</feature>
<keyword evidence="1" id="KW-0805">Transcription regulation</keyword>
<dbReference type="InterPro" id="IPR029016">
    <property type="entry name" value="GAF-like_dom_sf"/>
</dbReference>
<dbReference type="AlphaFoldDB" id="A0A4R0JIM6"/>
<dbReference type="SUPFAM" id="SSF55781">
    <property type="entry name" value="GAF domain-like"/>
    <property type="match status" value="1"/>
</dbReference>
<dbReference type="SMART" id="SM01012">
    <property type="entry name" value="ANTAR"/>
    <property type="match status" value="1"/>
</dbReference>
<evidence type="ECO:0000256" key="1">
    <source>
        <dbReference type="ARBA" id="ARBA00023015"/>
    </source>
</evidence>